<dbReference type="PANTHER" id="PTHR11228:SF7">
    <property type="entry name" value="PQQA PEPTIDE CYCLASE"/>
    <property type="match status" value="1"/>
</dbReference>
<name>A6TLY7_ALKMQ</name>
<dbReference type="Gene3D" id="3.20.20.70">
    <property type="entry name" value="Aldolase class I"/>
    <property type="match status" value="1"/>
</dbReference>
<proteinExistence type="predicted"/>
<protein>
    <submittedName>
        <fullName evidence="8">Radical SAM domain protein</fullName>
    </submittedName>
</protein>
<keyword evidence="9" id="KW-1185">Reference proteome</keyword>
<dbReference type="InterPro" id="IPR050377">
    <property type="entry name" value="Radical_SAM_PqqE_MftC-like"/>
</dbReference>
<dbReference type="STRING" id="293826.Amet_0988"/>
<dbReference type="InterPro" id="IPR013785">
    <property type="entry name" value="Aldolase_TIM"/>
</dbReference>
<gene>
    <name evidence="8" type="ordered locus">Amet_0988</name>
</gene>
<evidence type="ECO:0000256" key="1">
    <source>
        <dbReference type="ARBA" id="ARBA00001966"/>
    </source>
</evidence>
<evidence type="ECO:0000313" key="9">
    <source>
        <dbReference type="Proteomes" id="UP000001572"/>
    </source>
</evidence>
<dbReference type="Pfam" id="PF04055">
    <property type="entry name" value="Radical_SAM"/>
    <property type="match status" value="1"/>
</dbReference>
<evidence type="ECO:0000256" key="5">
    <source>
        <dbReference type="ARBA" id="ARBA00023004"/>
    </source>
</evidence>
<accession>A6TLY7</accession>
<keyword evidence="2" id="KW-0004">4Fe-4S</keyword>
<dbReference type="EMBL" id="CP000724">
    <property type="protein sequence ID" value="ABR47205.1"/>
    <property type="molecule type" value="Genomic_DNA"/>
</dbReference>
<dbReference type="AlphaFoldDB" id="A6TLY7"/>
<dbReference type="SFLD" id="SFLDG01387">
    <property type="entry name" value="BtrN-like_SPASM_domain_contain"/>
    <property type="match status" value="1"/>
</dbReference>
<dbReference type="CDD" id="cd21121">
    <property type="entry name" value="SPASM_Cmo-like"/>
    <property type="match status" value="1"/>
</dbReference>
<dbReference type="PROSITE" id="PS51918">
    <property type="entry name" value="RADICAL_SAM"/>
    <property type="match status" value="1"/>
</dbReference>
<evidence type="ECO:0000256" key="4">
    <source>
        <dbReference type="ARBA" id="ARBA00022723"/>
    </source>
</evidence>
<keyword evidence="5" id="KW-0408">Iron</keyword>
<dbReference type="SMART" id="SM00729">
    <property type="entry name" value="Elp3"/>
    <property type="match status" value="1"/>
</dbReference>
<keyword evidence="6" id="KW-0411">Iron-sulfur</keyword>
<keyword evidence="4" id="KW-0479">Metal-binding</keyword>
<dbReference type="InterPro" id="IPR006638">
    <property type="entry name" value="Elp3/MiaA/NifB-like_rSAM"/>
</dbReference>
<reference evidence="9" key="1">
    <citation type="journal article" date="2016" name="Genome Announc.">
        <title>Complete genome sequence of Alkaliphilus metalliredigens strain QYMF, an alkaliphilic and metal-reducing bacterium isolated from borax-contaminated leachate ponds.</title>
        <authorList>
            <person name="Hwang C."/>
            <person name="Copeland A."/>
            <person name="Lucas S."/>
            <person name="Lapidus A."/>
            <person name="Barry K."/>
            <person name="Detter J.C."/>
            <person name="Glavina Del Rio T."/>
            <person name="Hammon N."/>
            <person name="Israni S."/>
            <person name="Dalin E."/>
            <person name="Tice H."/>
            <person name="Pitluck S."/>
            <person name="Chertkov O."/>
            <person name="Brettin T."/>
            <person name="Bruce D."/>
            <person name="Han C."/>
            <person name="Schmutz J."/>
            <person name="Larimer F."/>
            <person name="Land M.L."/>
            <person name="Hauser L."/>
            <person name="Kyrpides N."/>
            <person name="Mikhailova N."/>
            <person name="Ye Q."/>
            <person name="Zhou J."/>
            <person name="Richardson P."/>
            <person name="Fields M.W."/>
        </authorList>
    </citation>
    <scope>NUCLEOTIDE SEQUENCE [LARGE SCALE GENOMIC DNA]</scope>
    <source>
        <strain evidence="9">QYMF</strain>
    </source>
</reference>
<dbReference type="PANTHER" id="PTHR11228">
    <property type="entry name" value="RADICAL SAM DOMAIN PROTEIN"/>
    <property type="match status" value="1"/>
</dbReference>
<dbReference type="Pfam" id="PF13186">
    <property type="entry name" value="SPASM"/>
    <property type="match status" value="1"/>
</dbReference>
<dbReference type="GO" id="GO:0051536">
    <property type="term" value="F:iron-sulfur cluster binding"/>
    <property type="evidence" value="ECO:0007669"/>
    <property type="project" value="UniProtKB-KW"/>
</dbReference>
<evidence type="ECO:0000256" key="2">
    <source>
        <dbReference type="ARBA" id="ARBA00022485"/>
    </source>
</evidence>
<dbReference type="InterPro" id="IPR034391">
    <property type="entry name" value="AdoMet-like_SPASM_containing"/>
</dbReference>
<evidence type="ECO:0000256" key="6">
    <source>
        <dbReference type="ARBA" id="ARBA00023014"/>
    </source>
</evidence>
<evidence type="ECO:0000259" key="7">
    <source>
        <dbReference type="PROSITE" id="PS51918"/>
    </source>
</evidence>
<dbReference type="SFLD" id="SFLDF00570">
    <property type="entry name" value="tungsten_cofactor_oxidoreducas"/>
    <property type="match status" value="1"/>
</dbReference>
<dbReference type="InterPro" id="IPR023885">
    <property type="entry name" value="4Fe4S-binding_SPASM_dom"/>
</dbReference>
<evidence type="ECO:0000313" key="8">
    <source>
        <dbReference type="EMBL" id="ABR47205.1"/>
    </source>
</evidence>
<dbReference type="SUPFAM" id="SSF102114">
    <property type="entry name" value="Radical SAM enzymes"/>
    <property type="match status" value="1"/>
</dbReference>
<dbReference type="InterPro" id="IPR027604">
    <property type="entry name" value="W_rSAM_matur"/>
</dbReference>
<keyword evidence="3" id="KW-0949">S-adenosyl-L-methionine</keyword>
<feature type="domain" description="Radical SAM core" evidence="7">
    <location>
        <begin position="13"/>
        <end position="229"/>
    </location>
</feature>
<dbReference type="SFLD" id="SFLDS00029">
    <property type="entry name" value="Radical_SAM"/>
    <property type="match status" value="1"/>
</dbReference>
<dbReference type="eggNOG" id="COG0535">
    <property type="taxonomic scope" value="Bacteria"/>
</dbReference>
<dbReference type="InterPro" id="IPR007197">
    <property type="entry name" value="rSAM"/>
</dbReference>
<evidence type="ECO:0000256" key="3">
    <source>
        <dbReference type="ARBA" id="ARBA00022691"/>
    </source>
</evidence>
<dbReference type="KEGG" id="amt:Amet_0988"/>
<comment type="cofactor">
    <cofactor evidence="1">
        <name>[4Fe-4S] cluster</name>
        <dbReference type="ChEBI" id="CHEBI:49883"/>
    </cofactor>
</comment>
<dbReference type="CDD" id="cd01335">
    <property type="entry name" value="Radical_SAM"/>
    <property type="match status" value="1"/>
</dbReference>
<organism evidence="8 9">
    <name type="scientific">Alkaliphilus metalliredigens (strain QYMF)</name>
    <dbReference type="NCBI Taxonomy" id="293826"/>
    <lineage>
        <taxon>Bacteria</taxon>
        <taxon>Bacillati</taxon>
        <taxon>Bacillota</taxon>
        <taxon>Clostridia</taxon>
        <taxon>Peptostreptococcales</taxon>
        <taxon>Natronincolaceae</taxon>
        <taxon>Alkaliphilus</taxon>
    </lineage>
</organism>
<dbReference type="Proteomes" id="UP000001572">
    <property type="component" value="Chromosome"/>
</dbReference>
<dbReference type="GO" id="GO:0003824">
    <property type="term" value="F:catalytic activity"/>
    <property type="evidence" value="ECO:0007669"/>
    <property type="project" value="InterPro"/>
</dbReference>
<sequence length="358" mass="41144">MKSLGYKVQQIETNTIKKIYLELTDRCNLDCSICYRKGWGISPKDMELRVLDKFIKDIEGIEGIETIVLGGIGEPTYHGDILDILEKLKGYNLHMTTNGTLLTEDLMKKMIETVHTITVSVDGMQEKFKEIRGIELNLIVESLKNLEKLKQQMNSPYPKVELQFVVSRDNISDIYKVVQLASDLNSSRLIISNLIPQGEDHKDNIVYEIYPTEENKNLLTKIRNYALGKGLNIHIPAMALKTERSCNFIEDMTTFITSTGEVTPCYRLSHDGDEYVFGRDKKVKKYSFGNIMDTPLLDIWNNERYHQFRYTLHNNLYPSCMDCDLVEGCELPRESEDCFGNTISCSDCLWGRKFVVCP</sequence>
<dbReference type="InterPro" id="IPR058240">
    <property type="entry name" value="rSAM_sf"/>
</dbReference>
<dbReference type="RefSeq" id="WP_012062247.1">
    <property type="nucleotide sequence ID" value="NC_009633.1"/>
</dbReference>
<dbReference type="SFLD" id="SFLDG01067">
    <property type="entry name" value="SPASM/twitch_domain_containing"/>
    <property type="match status" value="1"/>
</dbReference>
<dbReference type="GO" id="GO:0046872">
    <property type="term" value="F:metal ion binding"/>
    <property type="evidence" value="ECO:0007669"/>
    <property type="project" value="UniProtKB-KW"/>
</dbReference>
<dbReference type="HOGENOM" id="CLU_009273_1_1_9"/>
<dbReference type="NCBIfam" id="TIGR04317">
    <property type="entry name" value="W_rSAM_matur"/>
    <property type="match status" value="1"/>
</dbReference>